<evidence type="ECO:0000256" key="11">
    <source>
        <dbReference type="PROSITE-ProRule" id="PRU00134"/>
    </source>
</evidence>
<gene>
    <name evidence="15" type="primary">TOM20</name>
    <name evidence="15" type="ORF">K7432_001822</name>
</gene>
<dbReference type="SUPFAM" id="SSF47157">
    <property type="entry name" value="Mitochondrial import receptor subunit Tom20"/>
    <property type="match status" value="1"/>
</dbReference>
<accession>A0ABR2W8V3</accession>
<dbReference type="Proteomes" id="UP001479436">
    <property type="component" value="Unassembled WGS sequence"/>
</dbReference>
<dbReference type="Pfam" id="PF01753">
    <property type="entry name" value="zf-MYND"/>
    <property type="match status" value="1"/>
</dbReference>
<feature type="compositionally biased region" description="Basic and acidic residues" evidence="12">
    <location>
        <begin position="650"/>
        <end position="665"/>
    </location>
</feature>
<keyword evidence="3" id="KW-0812">Transmembrane</keyword>
<evidence type="ECO:0000256" key="10">
    <source>
        <dbReference type="ARBA" id="ARBA00023136"/>
    </source>
</evidence>
<dbReference type="SUPFAM" id="SSF82199">
    <property type="entry name" value="SET domain"/>
    <property type="match status" value="1"/>
</dbReference>
<dbReference type="Gene3D" id="1.10.220.160">
    <property type="match status" value="1"/>
</dbReference>
<keyword evidence="6" id="KW-1000">Mitochondrion outer membrane</keyword>
<dbReference type="InterPro" id="IPR023392">
    <property type="entry name" value="Tom20_dom_sf"/>
</dbReference>
<keyword evidence="7" id="KW-0862">Zinc</keyword>
<keyword evidence="5 11" id="KW-0863">Zinc-finger</keyword>
<dbReference type="Gene3D" id="1.20.960.10">
    <property type="entry name" value="Mitochondrial outer membrane translocase complex, subunit Tom20 domain"/>
    <property type="match status" value="1"/>
</dbReference>
<keyword evidence="9" id="KW-0496">Mitochondrion</keyword>
<keyword evidence="16" id="KW-1185">Reference proteome</keyword>
<feature type="compositionally biased region" description="Basic and acidic residues" evidence="12">
    <location>
        <begin position="605"/>
        <end position="616"/>
    </location>
</feature>
<evidence type="ECO:0000259" key="14">
    <source>
        <dbReference type="PROSITE" id="PS50865"/>
    </source>
</evidence>
<dbReference type="InterPro" id="IPR001214">
    <property type="entry name" value="SET_dom"/>
</dbReference>
<keyword evidence="10" id="KW-0472">Membrane</keyword>
<dbReference type="Gene3D" id="6.10.140.2220">
    <property type="match status" value="1"/>
</dbReference>
<proteinExistence type="inferred from homology"/>
<dbReference type="Pfam" id="PF00856">
    <property type="entry name" value="SET"/>
    <property type="match status" value="1"/>
</dbReference>
<dbReference type="InterPro" id="IPR046341">
    <property type="entry name" value="SET_dom_sf"/>
</dbReference>
<evidence type="ECO:0000256" key="8">
    <source>
        <dbReference type="ARBA" id="ARBA00022989"/>
    </source>
</evidence>
<dbReference type="PROSITE" id="PS50280">
    <property type="entry name" value="SET"/>
    <property type="match status" value="1"/>
</dbReference>
<dbReference type="PANTHER" id="PTHR12197">
    <property type="entry name" value="HISTONE-LYSINE N-METHYLTRANSFERASE SMYD"/>
    <property type="match status" value="1"/>
</dbReference>
<dbReference type="Gene3D" id="2.170.270.10">
    <property type="entry name" value="SET domain"/>
    <property type="match status" value="1"/>
</dbReference>
<feature type="region of interest" description="Disordered" evidence="12">
    <location>
        <begin position="578"/>
        <end position="665"/>
    </location>
</feature>
<evidence type="ECO:0000256" key="1">
    <source>
        <dbReference type="ARBA" id="ARBA00004572"/>
    </source>
</evidence>
<evidence type="ECO:0000256" key="2">
    <source>
        <dbReference type="ARBA" id="ARBA00005792"/>
    </source>
</evidence>
<dbReference type="PRINTS" id="PR00351">
    <property type="entry name" value="OM20RECEPTOR"/>
</dbReference>
<dbReference type="InterPro" id="IPR002893">
    <property type="entry name" value="Znf_MYND"/>
</dbReference>
<feature type="domain" description="MYND-type" evidence="14">
    <location>
        <begin position="219"/>
        <end position="259"/>
    </location>
</feature>
<keyword evidence="15" id="KW-0675">Receptor</keyword>
<dbReference type="InterPro" id="IPR002056">
    <property type="entry name" value="MAS20"/>
</dbReference>
<reference evidence="15 16" key="1">
    <citation type="submission" date="2023-04" db="EMBL/GenBank/DDBJ databases">
        <title>Genome of Basidiobolus ranarum AG-B5.</title>
        <authorList>
            <person name="Stajich J.E."/>
            <person name="Carter-House D."/>
            <person name="Gryganskyi A."/>
        </authorList>
    </citation>
    <scope>NUCLEOTIDE SEQUENCE [LARGE SCALE GENOMIC DNA]</scope>
    <source>
        <strain evidence="15 16">AG-B5</strain>
    </source>
</reference>
<organism evidence="15 16">
    <name type="scientific">Basidiobolus ranarum</name>
    <dbReference type="NCBI Taxonomy" id="34480"/>
    <lineage>
        <taxon>Eukaryota</taxon>
        <taxon>Fungi</taxon>
        <taxon>Fungi incertae sedis</taxon>
        <taxon>Zoopagomycota</taxon>
        <taxon>Entomophthoromycotina</taxon>
        <taxon>Basidiobolomycetes</taxon>
        <taxon>Basidiobolales</taxon>
        <taxon>Basidiobolaceae</taxon>
        <taxon>Basidiobolus</taxon>
    </lineage>
</organism>
<dbReference type="PROSITE" id="PS01360">
    <property type="entry name" value="ZF_MYND_1"/>
    <property type="match status" value="1"/>
</dbReference>
<keyword evidence="4" id="KW-0479">Metal-binding</keyword>
<dbReference type="SMART" id="SM00317">
    <property type="entry name" value="SET"/>
    <property type="match status" value="1"/>
</dbReference>
<evidence type="ECO:0000313" key="16">
    <source>
        <dbReference type="Proteomes" id="UP001479436"/>
    </source>
</evidence>
<evidence type="ECO:0000256" key="9">
    <source>
        <dbReference type="ARBA" id="ARBA00023128"/>
    </source>
</evidence>
<comment type="caution">
    <text evidence="15">The sequence shown here is derived from an EMBL/GenBank/DDBJ whole genome shotgun (WGS) entry which is preliminary data.</text>
</comment>
<feature type="domain" description="SET" evidence="13">
    <location>
        <begin position="166"/>
        <end position="443"/>
    </location>
</feature>
<evidence type="ECO:0000259" key="13">
    <source>
        <dbReference type="PROSITE" id="PS50280"/>
    </source>
</evidence>
<evidence type="ECO:0000256" key="7">
    <source>
        <dbReference type="ARBA" id="ARBA00022833"/>
    </source>
</evidence>
<dbReference type="CDD" id="cd20071">
    <property type="entry name" value="SET_SMYD"/>
    <property type="match status" value="1"/>
</dbReference>
<dbReference type="InterPro" id="IPR050869">
    <property type="entry name" value="H3K4_H4K5_MeTrfase"/>
</dbReference>
<evidence type="ECO:0000256" key="5">
    <source>
        <dbReference type="ARBA" id="ARBA00022771"/>
    </source>
</evidence>
<dbReference type="Pfam" id="PF02064">
    <property type="entry name" value="MAS20"/>
    <property type="match status" value="1"/>
</dbReference>
<dbReference type="PANTHER" id="PTHR12197:SF251">
    <property type="entry name" value="EG:BACR7C10.4 PROTEIN"/>
    <property type="match status" value="1"/>
</dbReference>
<evidence type="ECO:0000256" key="3">
    <source>
        <dbReference type="ARBA" id="ARBA00022692"/>
    </source>
</evidence>
<name>A0ABR2W8V3_9FUNG</name>
<feature type="compositionally biased region" description="Basic and acidic residues" evidence="12">
    <location>
        <begin position="626"/>
        <end position="639"/>
    </location>
</feature>
<keyword evidence="8" id="KW-1133">Transmembrane helix</keyword>
<dbReference type="EMBL" id="JASJQH010006920">
    <property type="protein sequence ID" value="KAK9727439.1"/>
    <property type="molecule type" value="Genomic_DNA"/>
</dbReference>
<evidence type="ECO:0000256" key="4">
    <source>
        <dbReference type="ARBA" id="ARBA00022723"/>
    </source>
</evidence>
<comment type="subcellular location">
    <subcellularLocation>
        <location evidence="1">Mitochondrion outer membrane</location>
        <topology evidence="1">Single-pass membrane protein</topology>
    </subcellularLocation>
</comment>
<sequence length="665" mass="74043">MKSSTAAWVAAGLLVATGVGYAVYFDQKRRSDPKFRKQLKKSKKRADKAKKAAEDDMISQAAQKIAACLESVADEPLPITPEEKEQFFMTQVGKGEQLAAMGEQGYDEAAVCFFKALKVYPSPIELVMIYQKTVPEPVFNLVMGMMSLELKQKQEKYYEVFPPSSTNVELKELIESVEEGKKIAKRILAVTKDFAVGETIYTEEPDVVVLEPSLESKFCGNCLVKLDDKKITCDSCDKAAYCSEECQKTAFTDHHQALCTGNTSDPDTKAEEFFKITEQNKVPIMIAKYLTHMVYEENQKLAAGVEEEYSAWDHLERLKYLEIVPTEKEEQELQAMRDLLSTKVPGMEEFLNDERFLLLKGKMMYNAVGITNQDGGASADAESFARTDRQEDVVGAGLFKITSYINHSCEPNARVTFPKGNRQLALVAAKPLKAGDQLFITYVKVDGRKHAERKEELVKKYRLKCECDLCKNGVDPVEEKPAVEESEKLSETEVLEKEIETALYAETKPTSEEPVEQEVQEKPVVSDTNEFPAVTEAYADIVTEEPIVEKSEQSVEAPVVEEAEFPSLTEAYPEIAEEQEPISYAEAVKEPAPEQTETPISYAEAAKETTDNKEQESSEPLSFADAVKEGVSEESKPEEAAPAPISYADTLKEGSEVGAEESGKN</sequence>
<evidence type="ECO:0000313" key="15">
    <source>
        <dbReference type="EMBL" id="KAK9727439.1"/>
    </source>
</evidence>
<dbReference type="PROSITE" id="PS50865">
    <property type="entry name" value="ZF_MYND_2"/>
    <property type="match status" value="1"/>
</dbReference>
<protein>
    <submittedName>
        <fullName evidence="15">Mitochondrial import receptor subunit tom20</fullName>
    </submittedName>
</protein>
<evidence type="ECO:0000256" key="12">
    <source>
        <dbReference type="SAM" id="MobiDB-lite"/>
    </source>
</evidence>
<evidence type="ECO:0000256" key="6">
    <source>
        <dbReference type="ARBA" id="ARBA00022787"/>
    </source>
</evidence>
<dbReference type="SUPFAM" id="SSF144232">
    <property type="entry name" value="HIT/MYND zinc finger-like"/>
    <property type="match status" value="1"/>
</dbReference>
<comment type="similarity">
    <text evidence="2">Belongs to the Tom20 family.</text>
</comment>